<feature type="domain" description="C2H2-type" evidence="9">
    <location>
        <begin position="378"/>
        <end position="405"/>
    </location>
</feature>
<evidence type="ECO:0000259" key="9">
    <source>
        <dbReference type="PROSITE" id="PS50157"/>
    </source>
</evidence>
<dbReference type="GO" id="GO:0008270">
    <property type="term" value="F:zinc ion binding"/>
    <property type="evidence" value="ECO:0007669"/>
    <property type="project" value="UniProtKB-KW"/>
</dbReference>
<dbReference type="PROSITE" id="PS50157">
    <property type="entry name" value="ZINC_FINGER_C2H2_2"/>
    <property type="match status" value="9"/>
</dbReference>
<feature type="domain" description="C2H2-type" evidence="9">
    <location>
        <begin position="406"/>
        <end position="433"/>
    </location>
</feature>
<dbReference type="GO" id="GO:0000978">
    <property type="term" value="F:RNA polymerase II cis-regulatory region sequence-specific DNA binding"/>
    <property type="evidence" value="ECO:0007669"/>
    <property type="project" value="TreeGrafter"/>
</dbReference>
<feature type="domain" description="C2H2-type" evidence="9">
    <location>
        <begin position="462"/>
        <end position="489"/>
    </location>
</feature>
<comment type="caution">
    <text evidence="10">The sequence shown here is derived from an EMBL/GenBank/DDBJ whole genome shotgun (WGS) entry which is preliminary data.</text>
</comment>
<feature type="domain" description="C2H2-type" evidence="9">
    <location>
        <begin position="518"/>
        <end position="545"/>
    </location>
</feature>
<feature type="domain" description="C2H2-type" evidence="9">
    <location>
        <begin position="546"/>
        <end position="573"/>
    </location>
</feature>
<dbReference type="Proteomes" id="UP000827092">
    <property type="component" value="Unassembled WGS sequence"/>
</dbReference>
<accession>A0AAV6V5U4</accession>
<sequence length="685" mass="76928">MSMQRSTTLLISFTSKIEDAVVLVPRMGVTEKLKAVQFWNIISEKLQDIVNRNAADINAVALKMDGSDANEMCLEMSHLPDALNSLNNTSDFISTPPTSAIYNEYSTQFSNSDLQNSHLKQQFPAELINPNIEQIGSQVEVTHLTEMHNVRPDTGMPQHKTTDSCAQFQGDLGLSFNCDNGTNNTQTELSASYHDDTNFSLKHTTSTEHPSSQSLLQAEKEVTSNVHIGNEMNYLKLDLMKSNSKSKSSTSSNYKKLNSKTMIDSEDSLSTGDVEPHISFEGVDNENSEQVETFVNTNTKDILGECEDRLHDINKNSTNDDLIYNCEICGNQYSSPGALKQHGFIHKKTFSCTECTSVFATNTKLVVHMRRHTGEKPYACHECSACFSTQGNLKRHVMSHNGVKPWKCTECDTCFTEKKSLTIHMRRHTGERPYKCKICGKGFTQTGVLESHMAVHLGIKKHLCEKCGKAFRQKSQLRVHKLRHENVKKYKCDICPMLFVTKADLERHGKTHSGEKTYVCELCNAKFTRQQSLNEHLNRHYGIKPYACEHCGKKFPEMSSFYKHLKFHNKTSKTSHQEKSEVNNLEQEIPKTEDATSRSETSNAENVMPSLKAKDTEHLLPTIEEGGQYITVVLNREDNNEVVQVGDNQTVLCGPENSDTVNNFGVLTTINMTSTASIMPAGYLS</sequence>
<organism evidence="10 11">
    <name type="scientific">Oedothorax gibbosus</name>
    <dbReference type="NCBI Taxonomy" id="931172"/>
    <lineage>
        <taxon>Eukaryota</taxon>
        <taxon>Metazoa</taxon>
        <taxon>Ecdysozoa</taxon>
        <taxon>Arthropoda</taxon>
        <taxon>Chelicerata</taxon>
        <taxon>Arachnida</taxon>
        <taxon>Araneae</taxon>
        <taxon>Araneomorphae</taxon>
        <taxon>Entelegynae</taxon>
        <taxon>Araneoidea</taxon>
        <taxon>Linyphiidae</taxon>
        <taxon>Erigoninae</taxon>
        <taxon>Oedothorax</taxon>
    </lineage>
</organism>
<dbReference type="GO" id="GO:0005634">
    <property type="term" value="C:nucleus"/>
    <property type="evidence" value="ECO:0007669"/>
    <property type="project" value="UniProtKB-SubCell"/>
</dbReference>
<feature type="domain" description="C2H2-type" evidence="9">
    <location>
        <begin position="434"/>
        <end position="461"/>
    </location>
</feature>
<dbReference type="GO" id="GO:0000981">
    <property type="term" value="F:DNA-binding transcription factor activity, RNA polymerase II-specific"/>
    <property type="evidence" value="ECO:0007669"/>
    <property type="project" value="TreeGrafter"/>
</dbReference>
<dbReference type="FunFam" id="3.30.160.60:FF:000733">
    <property type="entry name" value="Zinc finger protein 236 variant"/>
    <property type="match status" value="1"/>
</dbReference>
<dbReference type="PROSITE" id="PS00028">
    <property type="entry name" value="ZINC_FINGER_C2H2_1"/>
    <property type="match status" value="9"/>
</dbReference>
<keyword evidence="6" id="KW-0539">Nucleus</keyword>
<dbReference type="FunFam" id="3.30.160.60:FF:002343">
    <property type="entry name" value="Zinc finger protein 33A"/>
    <property type="match status" value="1"/>
</dbReference>
<feature type="region of interest" description="Disordered" evidence="8">
    <location>
        <begin position="570"/>
        <end position="605"/>
    </location>
</feature>
<keyword evidence="4 7" id="KW-0863">Zinc-finger</keyword>
<dbReference type="Pfam" id="PF00096">
    <property type="entry name" value="zf-C2H2"/>
    <property type="match status" value="6"/>
</dbReference>
<dbReference type="PANTHER" id="PTHR23226">
    <property type="entry name" value="ZINC FINGER AND SCAN DOMAIN-CONTAINING"/>
    <property type="match status" value="1"/>
</dbReference>
<evidence type="ECO:0000256" key="3">
    <source>
        <dbReference type="ARBA" id="ARBA00022737"/>
    </source>
</evidence>
<keyword evidence="5" id="KW-0862">Zinc</keyword>
<dbReference type="AlphaFoldDB" id="A0AAV6V5U4"/>
<dbReference type="FunFam" id="3.30.160.60:FF:000557">
    <property type="entry name" value="zinc finger and SCAN domain-containing protein 29"/>
    <property type="match status" value="1"/>
</dbReference>
<dbReference type="Pfam" id="PF13912">
    <property type="entry name" value="zf-C2H2_6"/>
    <property type="match status" value="1"/>
</dbReference>
<keyword evidence="11" id="KW-1185">Reference proteome</keyword>
<evidence type="ECO:0000256" key="7">
    <source>
        <dbReference type="PROSITE-ProRule" id="PRU00042"/>
    </source>
</evidence>
<name>A0AAV6V5U4_9ARAC</name>
<evidence type="ECO:0000256" key="5">
    <source>
        <dbReference type="ARBA" id="ARBA00022833"/>
    </source>
</evidence>
<evidence type="ECO:0000256" key="8">
    <source>
        <dbReference type="SAM" id="MobiDB-lite"/>
    </source>
</evidence>
<evidence type="ECO:0000256" key="6">
    <source>
        <dbReference type="ARBA" id="ARBA00023242"/>
    </source>
</evidence>
<dbReference type="SMART" id="SM00355">
    <property type="entry name" value="ZnF_C2H2"/>
    <property type="match status" value="9"/>
</dbReference>
<dbReference type="InterPro" id="IPR036236">
    <property type="entry name" value="Znf_C2H2_sf"/>
</dbReference>
<dbReference type="InterPro" id="IPR013087">
    <property type="entry name" value="Znf_C2H2_type"/>
</dbReference>
<dbReference type="EMBL" id="JAFNEN010000154">
    <property type="protein sequence ID" value="KAG8191661.1"/>
    <property type="molecule type" value="Genomic_DNA"/>
</dbReference>
<dbReference type="FunFam" id="3.30.160.60:FF:000100">
    <property type="entry name" value="Zinc finger 45-like"/>
    <property type="match status" value="2"/>
</dbReference>
<proteinExistence type="predicted"/>
<dbReference type="FunFam" id="3.30.160.60:FF:000446">
    <property type="entry name" value="Zinc finger protein"/>
    <property type="match status" value="1"/>
</dbReference>
<comment type="subcellular location">
    <subcellularLocation>
        <location evidence="1">Nucleus</location>
    </subcellularLocation>
</comment>
<dbReference type="SUPFAM" id="SSF57667">
    <property type="entry name" value="beta-beta-alpha zinc fingers"/>
    <property type="match status" value="5"/>
</dbReference>
<feature type="compositionally biased region" description="Basic and acidic residues" evidence="8">
    <location>
        <begin position="588"/>
        <end position="597"/>
    </location>
</feature>
<feature type="domain" description="C2H2-type" evidence="9">
    <location>
        <begin position="490"/>
        <end position="517"/>
    </location>
</feature>
<evidence type="ECO:0000313" key="11">
    <source>
        <dbReference type="Proteomes" id="UP000827092"/>
    </source>
</evidence>
<feature type="domain" description="C2H2-type" evidence="9">
    <location>
        <begin position="350"/>
        <end position="377"/>
    </location>
</feature>
<protein>
    <recommendedName>
        <fullName evidence="9">C2H2-type domain-containing protein</fullName>
    </recommendedName>
</protein>
<keyword evidence="2" id="KW-0479">Metal-binding</keyword>
<dbReference type="PANTHER" id="PTHR23226:SF416">
    <property type="entry name" value="FI01424P"/>
    <property type="match status" value="1"/>
</dbReference>
<dbReference type="Gene3D" id="3.30.160.60">
    <property type="entry name" value="Classic Zinc Finger"/>
    <property type="match status" value="8"/>
</dbReference>
<evidence type="ECO:0000313" key="10">
    <source>
        <dbReference type="EMBL" id="KAG8191661.1"/>
    </source>
</evidence>
<keyword evidence="3" id="KW-0677">Repeat</keyword>
<feature type="domain" description="C2H2-type" evidence="9">
    <location>
        <begin position="324"/>
        <end position="346"/>
    </location>
</feature>
<evidence type="ECO:0000256" key="4">
    <source>
        <dbReference type="ARBA" id="ARBA00022771"/>
    </source>
</evidence>
<evidence type="ECO:0000256" key="2">
    <source>
        <dbReference type="ARBA" id="ARBA00022723"/>
    </source>
</evidence>
<gene>
    <name evidence="10" type="ORF">JTE90_016451</name>
</gene>
<reference evidence="10 11" key="1">
    <citation type="journal article" date="2022" name="Nat. Ecol. Evol.">
        <title>A masculinizing supergene underlies an exaggerated male reproductive morph in a spider.</title>
        <authorList>
            <person name="Hendrickx F."/>
            <person name="De Corte Z."/>
            <person name="Sonet G."/>
            <person name="Van Belleghem S.M."/>
            <person name="Kostlbacher S."/>
            <person name="Vangestel C."/>
        </authorList>
    </citation>
    <scope>NUCLEOTIDE SEQUENCE [LARGE SCALE GENOMIC DNA]</scope>
    <source>
        <strain evidence="10">W744_W776</strain>
    </source>
</reference>
<evidence type="ECO:0000256" key="1">
    <source>
        <dbReference type="ARBA" id="ARBA00004123"/>
    </source>
</evidence>